<accession>A0A1I4SDE8</accession>
<dbReference type="RefSeq" id="WP_093393804.1">
    <property type="nucleotide sequence ID" value="NZ_FOUU01000002.1"/>
</dbReference>
<feature type="transmembrane region" description="Helical" evidence="2">
    <location>
        <begin position="28"/>
        <end position="49"/>
    </location>
</feature>
<protein>
    <submittedName>
        <fullName evidence="3">Uncharacterized protein</fullName>
    </submittedName>
</protein>
<gene>
    <name evidence="3" type="ORF">SAMN05660836_00903</name>
</gene>
<name>A0A1I4SDE8_9BACT</name>
<evidence type="ECO:0000313" key="4">
    <source>
        <dbReference type="Proteomes" id="UP000199611"/>
    </source>
</evidence>
<dbReference type="Pfam" id="PF26391">
    <property type="entry name" value="MamI"/>
    <property type="match status" value="1"/>
</dbReference>
<evidence type="ECO:0000256" key="2">
    <source>
        <dbReference type="SAM" id="Phobius"/>
    </source>
</evidence>
<dbReference type="InterPro" id="IPR058806">
    <property type="entry name" value="MamI"/>
</dbReference>
<keyword evidence="4" id="KW-1185">Reference proteome</keyword>
<dbReference type="AlphaFoldDB" id="A0A1I4SDE8"/>
<evidence type="ECO:0000313" key="3">
    <source>
        <dbReference type="EMBL" id="SFM62502.1"/>
    </source>
</evidence>
<keyword evidence="1" id="KW-0175">Coiled coil</keyword>
<dbReference type="EMBL" id="FOUU01000002">
    <property type="protein sequence ID" value="SFM62502.1"/>
    <property type="molecule type" value="Genomic_DNA"/>
</dbReference>
<evidence type="ECO:0000256" key="1">
    <source>
        <dbReference type="SAM" id="Coils"/>
    </source>
</evidence>
<feature type="coiled-coil region" evidence="1">
    <location>
        <begin position="69"/>
        <end position="103"/>
    </location>
</feature>
<keyword evidence="2" id="KW-0812">Transmembrane</keyword>
<sequence>MKVFVGGLVAVFLGIIGIFTFFGDFLHLLAGAVPLMLLVGGAMAAYLGYDEVKDQVKLPFLKKGEQPAQEASDEDVSKYKEELEKYKAEVEKLKAELEKKSSSEEQ</sequence>
<feature type="transmembrane region" description="Helical" evidence="2">
    <location>
        <begin position="5"/>
        <end position="22"/>
    </location>
</feature>
<reference evidence="3 4" key="1">
    <citation type="submission" date="2016-10" db="EMBL/GenBank/DDBJ databases">
        <authorList>
            <person name="de Groot N.N."/>
        </authorList>
    </citation>
    <scope>NUCLEOTIDE SEQUENCE [LARGE SCALE GENOMIC DNA]</scope>
    <source>
        <strain evidence="3 4">DSM 9990</strain>
    </source>
</reference>
<keyword evidence="2" id="KW-0472">Membrane</keyword>
<keyword evidence="2" id="KW-1133">Transmembrane helix</keyword>
<organism evidence="3 4">
    <name type="scientific">Thermodesulforhabdus norvegica</name>
    <dbReference type="NCBI Taxonomy" id="39841"/>
    <lineage>
        <taxon>Bacteria</taxon>
        <taxon>Pseudomonadati</taxon>
        <taxon>Thermodesulfobacteriota</taxon>
        <taxon>Syntrophobacteria</taxon>
        <taxon>Syntrophobacterales</taxon>
        <taxon>Thermodesulforhabdaceae</taxon>
        <taxon>Thermodesulforhabdus</taxon>
    </lineage>
</organism>
<dbReference type="OrthoDB" id="5422497at2"/>
<dbReference type="Proteomes" id="UP000199611">
    <property type="component" value="Unassembled WGS sequence"/>
</dbReference>
<proteinExistence type="predicted"/>